<sequence>MRHETLLRKNGKKTKNNNNNNIEWTEIISVIEKSLVFSKDKIEIRVQEWINFVLNDDENCEVLNNREKLARLRMITLSFI</sequence>
<dbReference type="AlphaFoldDB" id="A0A922KVL3"/>
<accession>A0A922KVL3</accession>
<reference evidence="1" key="1">
    <citation type="submission" date="2013-05" db="EMBL/GenBank/DDBJ databases">
        <authorList>
            <person name="Yim A.K.Y."/>
            <person name="Chan T.F."/>
            <person name="Ji K.M."/>
            <person name="Liu X.Y."/>
            <person name="Zhou J.W."/>
            <person name="Li R.Q."/>
            <person name="Yang K.Y."/>
            <person name="Li J."/>
            <person name="Li M."/>
            <person name="Law P.T.W."/>
            <person name="Wu Y.L."/>
            <person name="Cai Z.L."/>
            <person name="Qin H."/>
            <person name="Bao Y."/>
            <person name="Leung R.K.K."/>
            <person name="Ng P.K.S."/>
            <person name="Zou J."/>
            <person name="Zhong X.J."/>
            <person name="Ran P.X."/>
            <person name="Zhong N.S."/>
            <person name="Liu Z.G."/>
            <person name="Tsui S.K.W."/>
        </authorList>
    </citation>
    <scope>NUCLEOTIDE SEQUENCE</scope>
    <source>
        <strain evidence="1">Derf</strain>
        <tissue evidence="1">Whole organism</tissue>
    </source>
</reference>
<gene>
    <name evidence="1" type="ORF">DERF_016712</name>
</gene>
<evidence type="ECO:0000313" key="1">
    <source>
        <dbReference type="EMBL" id="KAH9490514.1"/>
    </source>
</evidence>
<reference evidence="1" key="2">
    <citation type="journal article" date="2022" name="Res Sq">
        <title>Comparative Genomics Reveals Insights into the Divergent Evolution of Astigmatic Mites and Household Pest Adaptations.</title>
        <authorList>
            <person name="Xiong Q."/>
            <person name="Wan A.T.-Y."/>
            <person name="Liu X.-Y."/>
            <person name="Fung C.S.-H."/>
            <person name="Xiao X."/>
            <person name="Malainual N."/>
            <person name="Hou J."/>
            <person name="Wang L."/>
            <person name="Wang M."/>
            <person name="Yang K."/>
            <person name="Cui Y."/>
            <person name="Leung E."/>
            <person name="Nong W."/>
            <person name="Shin S.-K."/>
            <person name="Au S."/>
            <person name="Jeong K.Y."/>
            <person name="Chew F.T."/>
            <person name="Hui J."/>
            <person name="Leung T.F."/>
            <person name="Tungtrongchitr A."/>
            <person name="Zhong N."/>
            <person name="Liu Z."/>
            <person name="Tsui S."/>
        </authorList>
    </citation>
    <scope>NUCLEOTIDE SEQUENCE</scope>
    <source>
        <strain evidence="1">Derf</strain>
        <tissue evidence="1">Whole organism</tissue>
    </source>
</reference>
<name>A0A922KVL3_DERFA</name>
<dbReference type="Proteomes" id="UP000790347">
    <property type="component" value="Unassembled WGS sequence"/>
</dbReference>
<evidence type="ECO:0000313" key="2">
    <source>
        <dbReference type="Proteomes" id="UP000790347"/>
    </source>
</evidence>
<dbReference type="EMBL" id="ASGP02000010">
    <property type="protein sequence ID" value="KAH9490514.1"/>
    <property type="molecule type" value="Genomic_DNA"/>
</dbReference>
<keyword evidence="2" id="KW-1185">Reference proteome</keyword>
<proteinExistence type="predicted"/>
<organism evidence="1 2">
    <name type="scientific">Dermatophagoides farinae</name>
    <name type="common">American house dust mite</name>
    <dbReference type="NCBI Taxonomy" id="6954"/>
    <lineage>
        <taxon>Eukaryota</taxon>
        <taxon>Metazoa</taxon>
        <taxon>Ecdysozoa</taxon>
        <taxon>Arthropoda</taxon>
        <taxon>Chelicerata</taxon>
        <taxon>Arachnida</taxon>
        <taxon>Acari</taxon>
        <taxon>Acariformes</taxon>
        <taxon>Sarcoptiformes</taxon>
        <taxon>Astigmata</taxon>
        <taxon>Psoroptidia</taxon>
        <taxon>Analgoidea</taxon>
        <taxon>Pyroglyphidae</taxon>
        <taxon>Dermatophagoidinae</taxon>
        <taxon>Dermatophagoides</taxon>
    </lineage>
</organism>
<comment type="caution">
    <text evidence="1">The sequence shown here is derived from an EMBL/GenBank/DDBJ whole genome shotgun (WGS) entry which is preliminary data.</text>
</comment>
<protein>
    <submittedName>
        <fullName evidence="1">Uncharacterized protein</fullName>
    </submittedName>
</protein>